<reference evidence="4" key="1">
    <citation type="journal article" date="2019" name="Int. J. Syst. Evol. Microbiol.">
        <title>The Global Catalogue of Microorganisms (GCM) 10K type strain sequencing project: providing services to taxonomists for standard genome sequencing and annotation.</title>
        <authorList>
            <consortium name="The Broad Institute Genomics Platform"/>
            <consortium name="The Broad Institute Genome Sequencing Center for Infectious Disease"/>
            <person name="Wu L."/>
            <person name="Ma J."/>
        </authorList>
    </citation>
    <scope>NUCLEOTIDE SEQUENCE [LARGE SCALE GENOMIC DNA]</scope>
    <source>
        <strain evidence="4">JCM 17326</strain>
    </source>
</reference>
<dbReference type="RefSeq" id="WP_345560304.1">
    <property type="nucleotide sequence ID" value="NZ_BAABDQ010000003.1"/>
</dbReference>
<dbReference type="Pfam" id="PF03551">
    <property type="entry name" value="PadR"/>
    <property type="match status" value="1"/>
</dbReference>
<dbReference type="Proteomes" id="UP001500630">
    <property type="component" value="Unassembled WGS sequence"/>
</dbReference>
<dbReference type="Gene3D" id="1.10.10.10">
    <property type="entry name" value="Winged helix-like DNA-binding domain superfamily/Winged helix DNA-binding domain"/>
    <property type="match status" value="1"/>
</dbReference>
<dbReference type="InterPro" id="IPR036390">
    <property type="entry name" value="WH_DNA-bd_sf"/>
</dbReference>
<organism evidence="3 4">
    <name type="scientific">Nonomuraea rosea</name>
    <dbReference type="NCBI Taxonomy" id="638574"/>
    <lineage>
        <taxon>Bacteria</taxon>
        <taxon>Bacillati</taxon>
        <taxon>Actinomycetota</taxon>
        <taxon>Actinomycetes</taxon>
        <taxon>Streptosporangiales</taxon>
        <taxon>Streptosporangiaceae</taxon>
        <taxon>Nonomuraea</taxon>
    </lineage>
</organism>
<dbReference type="EMBL" id="BAABDQ010000003">
    <property type="protein sequence ID" value="GAA3539300.1"/>
    <property type="molecule type" value="Genomic_DNA"/>
</dbReference>
<dbReference type="InterPro" id="IPR036388">
    <property type="entry name" value="WH-like_DNA-bd_sf"/>
</dbReference>
<comment type="caution">
    <text evidence="3">The sequence shown here is derived from an EMBL/GenBank/DDBJ whole genome shotgun (WGS) entry which is preliminary data.</text>
</comment>
<dbReference type="CDD" id="cd00090">
    <property type="entry name" value="HTH_ARSR"/>
    <property type="match status" value="1"/>
</dbReference>
<dbReference type="InterPro" id="IPR052509">
    <property type="entry name" value="Metal_resp_DNA-bind_regulator"/>
</dbReference>
<dbReference type="SUPFAM" id="SSF46785">
    <property type="entry name" value="Winged helix' DNA-binding domain"/>
    <property type="match status" value="1"/>
</dbReference>
<gene>
    <name evidence="3" type="ORF">GCM10022419_019160</name>
</gene>
<dbReference type="PANTHER" id="PTHR33169">
    <property type="entry name" value="PADR-FAMILY TRANSCRIPTIONAL REGULATOR"/>
    <property type="match status" value="1"/>
</dbReference>
<evidence type="ECO:0000313" key="4">
    <source>
        <dbReference type="Proteomes" id="UP001500630"/>
    </source>
</evidence>
<sequence length="114" mass="12498">MQSGPRMTTPTQAVLHVLLNGPGHEHYGLELCALAGLPSGTLYPILARLEQAGWVESRWEDPETHVREGRPRRRYYRITPDGAVRSRAAIARAQRRRPAPGWRLGPGPVAGGGS</sequence>
<evidence type="ECO:0000256" key="1">
    <source>
        <dbReference type="SAM" id="MobiDB-lite"/>
    </source>
</evidence>
<feature type="region of interest" description="Disordered" evidence="1">
    <location>
        <begin position="89"/>
        <end position="114"/>
    </location>
</feature>
<feature type="domain" description="Transcription regulator PadR N-terminal" evidence="2">
    <location>
        <begin position="37"/>
        <end position="84"/>
    </location>
</feature>
<proteinExistence type="predicted"/>
<dbReference type="InterPro" id="IPR011991">
    <property type="entry name" value="ArsR-like_HTH"/>
</dbReference>
<dbReference type="PANTHER" id="PTHR33169:SF14">
    <property type="entry name" value="TRANSCRIPTIONAL REGULATOR RV3488"/>
    <property type="match status" value="1"/>
</dbReference>
<keyword evidence="4" id="KW-1185">Reference proteome</keyword>
<dbReference type="InterPro" id="IPR005149">
    <property type="entry name" value="Tscrpt_reg_PadR_N"/>
</dbReference>
<evidence type="ECO:0000313" key="3">
    <source>
        <dbReference type="EMBL" id="GAA3539300.1"/>
    </source>
</evidence>
<name>A0ABP6VR47_9ACTN</name>
<evidence type="ECO:0000259" key="2">
    <source>
        <dbReference type="Pfam" id="PF03551"/>
    </source>
</evidence>
<accession>A0ABP6VR47</accession>
<protein>
    <submittedName>
        <fullName evidence="3">PadR family transcriptional regulator</fullName>
    </submittedName>
</protein>